<proteinExistence type="predicted"/>
<organism evidence="1 2">
    <name type="scientific">Candidatus Synechococcus spongiarum</name>
    <dbReference type="NCBI Taxonomy" id="431041"/>
    <lineage>
        <taxon>Bacteria</taxon>
        <taxon>Bacillati</taxon>
        <taxon>Cyanobacteriota</taxon>
        <taxon>Cyanophyceae</taxon>
        <taxon>Synechococcales</taxon>
        <taxon>Synechococcaceae</taxon>
        <taxon>Synechococcus</taxon>
    </lineage>
</organism>
<dbReference type="Proteomes" id="UP000182631">
    <property type="component" value="Unassembled WGS sequence"/>
</dbReference>
<dbReference type="AlphaFoldDB" id="A0A171DF71"/>
<dbReference type="EMBL" id="FITM01000034">
    <property type="protein sequence ID" value="SAY38439.1"/>
    <property type="molecule type" value="Genomic_DNA"/>
</dbReference>
<accession>A0A171DF71</accession>
<gene>
    <name evidence="1" type="ORF">FLM9_322</name>
</gene>
<dbReference type="RefSeq" id="WP_180365263.1">
    <property type="nucleotide sequence ID" value="NZ_FITM01000034.1"/>
</dbReference>
<evidence type="ECO:0000313" key="1">
    <source>
        <dbReference type="EMBL" id="SAY38439.1"/>
    </source>
</evidence>
<keyword evidence="2" id="KW-1185">Reference proteome</keyword>
<evidence type="ECO:0000313" key="2">
    <source>
        <dbReference type="Proteomes" id="UP000182631"/>
    </source>
</evidence>
<sequence length="54" mass="5536">MDSKIGALETVLNGRINALSAGIDGLEATLNAKPDGLCSIDAVVIFGTCCGKLW</sequence>
<protein>
    <submittedName>
        <fullName evidence="1">Uncharacterized protein</fullName>
    </submittedName>
</protein>
<name>A0A171DF71_9SYNE</name>
<reference evidence="2" key="1">
    <citation type="submission" date="2016-02" db="EMBL/GenBank/DDBJ databases">
        <authorList>
            <person name="liu f."/>
        </authorList>
    </citation>
    <scope>NUCLEOTIDE SEQUENCE [LARGE SCALE GENOMIC DNA]</scope>
</reference>